<dbReference type="SUPFAM" id="SSF109604">
    <property type="entry name" value="HD-domain/PDEase-like"/>
    <property type="match status" value="1"/>
</dbReference>
<comment type="cofactor">
    <cofactor evidence="13 14">
        <name>Fe cation</name>
        <dbReference type="ChEBI" id="CHEBI:24875"/>
    </cofactor>
    <text evidence="13 14">Binds 2 iron ions per subunit.</text>
</comment>
<comment type="catalytic activity">
    <reaction evidence="11 14">
        <text>myo-inositol + O2 = D-glucuronate + H2O + H(+)</text>
        <dbReference type="Rhea" id="RHEA:23696"/>
        <dbReference type="ChEBI" id="CHEBI:15377"/>
        <dbReference type="ChEBI" id="CHEBI:15378"/>
        <dbReference type="ChEBI" id="CHEBI:15379"/>
        <dbReference type="ChEBI" id="CHEBI:17268"/>
        <dbReference type="ChEBI" id="CHEBI:58720"/>
        <dbReference type="EC" id="1.13.99.1"/>
    </reaction>
</comment>
<dbReference type="PANTHER" id="PTHR12588">
    <property type="entry name" value="MYOINOSITOL OXYGENASE"/>
    <property type="match status" value="1"/>
</dbReference>
<feature type="binding site" evidence="13">
    <location>
        <position position="244"/>
    </location>
    <ligand>
        <name>Fe cation</name>
        <dbReference type="ChEBI" id="CHEBI:24875"/>
        <label>1</label>
    </ligand>
</feature>
<dbReference type="GO" id="GO:0019310">
    <property type="term" value="P:inositol catabolic process"/>
    <property type="evidence" value="ECO:0007669"/>
    <property type="project" value="UniProtKB-UniRule"/>
</dbReference>
<sequence>MTTMTIEAAKKQIAVQLKEQEPSAKQQLQSKNKATPGKKEEEFRNYTDSDRQATVERHYKLMRKNQTMAFYEKMQAKYGNFSNTKMTIWEAFQALKGYVDSSDPDSSLPNLEHMLQTAEGIRAAGHPDWFQLVGLLHDMGKIQYLWGAKEDGQEGTAEGDQWSLGGDTWVLGCRIPDTTVFPEYNALNPDMQDPRCNTEYGIYQPHCGISNLRYAWGHDEYMYQMLKFNKTTIPEEGLAMIRFHSCYPWHKEKEYQHLMAEGDEDLLDWVLEFNKFDLYTKADKRPDVKELWPYYQSLIDKYLPGKLCW</sequence>
<evidence type="ECO:0000256" key="12">
    <source>
        <dbReference type="PIRSR" id="PIRSR607828-1"/>
    </source>
</evidence>
<dbReference type="Gene3D" id="1.10.3210.10">
    <property type="entry name" value="Hypothetical protein af1432"/>
    <property type="match status" value="1"/>
</dbReference>
<evidence type="ECO:0000256" key="8">
    <source>
        <dbReference type="ARBA" id="ARBA00023002"/>
    </source>
</evidence>
<dbReference type="PANTHER" id="PTHR12588:SF0">
    <property type="entry name" value="INOSITOL OXYGENASE"/>
    <property type="match status" value="1"/>
</dbReference>
<evidence type="ECO:0000256" key="14">
    <source>
        <dbReference type="RuleBase" id="RU367039"/>
    </source>
</evidence>
<evidence type="ECO:0000256" key="5">
    <source>
        <dbReference type="ARBA" id="ARBA00019269"/>
    </source>
</evidence>
<keyword evidence="7 13" id="KW-0479">Metal-binding</keyword>
<comment type="subcellular location">
    <subcellularLocation>
        <location evidence="1 14">Cytoplasm</location>
    </subcellularLocation>
</comment>
<evidence type="ECO:0000256" key="2">
    <source>
        <dbReference type="ARBA" id="ARBA00005167"/>
    </source>
</evidence>
<proteinExistence type="inferred from homology"/>
<comment type="similarity">
    <text evidence="3 14">Belongs to the myo-inositol oxygenase family.</text>
</comment>
<evidence type="ECO:0000256" key="1">
    <source>
        <dbReference type="ARBA" id="ARBA00004496"/>
    </source>
</evidence>
<feature type="binding site" evidence="12">
    <location>
        <begin position="244"/>
        <end position="245"/>
    </location>
    <ligand>
        <name>substrate</name>
    </ligand>
</feature>
<evidence type="ECO:0000256" key="9">
    <source>
        <dbReference type="ARBA" id="ARBA00023004"/>
    </source>
</evidence>
<feature type="binding site" evidence="13">
    <location>
        <position position="218"/>
    </location>
    <ligand>
        <name>Fe cation</name>
        <dbReference type="ChEBI" id="CHEBI:24875"/>
        <label>1</label>
    </ligand>
</feature>
<dbReference type="GO" id="GO:0005506">
    <property type="term" value="F:iron ion binding"/>
    <property type="evidence" value="ECO:0007669"/>
    <property type="project" value="InterPro"/>
</dbReference>
<feature type="binding site" evidence="13">
    <location>
        <position position="137"/>
    </location>
    <ligand>
        <name>Fe cation</name>
        <dbReference type="ChEBI" id="CHEBI:24875"/>
        <label>1</label>
    </ligand>
</feature>
<feature type="binding site" evidence="12">
    <location>
        <position position="141"/>
    </location>
    <ligand>
        <name>substrate</name>
    </ligand>
</feature>
<comment type="caution">
    <text evidence="16">The sequence shown here is derived from an EMBL/GenBank/DDBJ whole genome shotgun (WGS) entry which is preliminary data.</text>
</comment>
<feature type="binding site" evidence="13">
    <location>
        <position position="277"/>
    </location>
    <ligand>
        <name>Fe cation</name>
        <dbReference type="ChEBI" id="CHEBI:24875"/>
        <label>1</label>
    </ligand>
</feature>
<evidence type="ECO:0000256" key="11">
    <source>
        <dbReference type="ARBA" id="ARBA00048271"/>
    </source>
</evidence>
<evidence type="ECO:0000256" key="6">
    <source>
        <dbReference type="ARBA" id="ARBA00022490"/>
    </source>
</evidence>
<keyword evidence="6 14" id="KW-0963">Cytoplasm</keyword>
<feature type="compositionally biased region" description="Basic and acidic residues" evidence="15">
    <location>
        <begin position="37"/>
        <end position="50"/>
    </location>
</feature>
<keyword evidence="9 13" id="KW-0408">Iron</keyword>
<dbReference type="AlphaFoldDB" id="A0AAV2YKC7"/>
<protein>
    <recommendedName>
        <fullName evidence="5 14">Inositol oxygenase</fullName>
        <ecNumber evidence="4 14">1.13.99.1</ecNumber>
    </recommendedName>
    <alternativeName>
        <fullName evidence="10 14">Myo-inositol oxygenase</fullName>
    </alternativeName>
</protein>
<feature type="binding site" evidence="13">
    <location>
        <position position="138"/>
    </location>
    <ligand>
        <name>Fe cation</name>
        <dbReference type="ChEBI" id="CHEBI:24875"/>
        <label>1</label>
    </ligand>
</feature>
<evidence type="ECO:0000313" key="17">
    <source>
        <dbReference type="Proteomes" id="UP001146120"/>
    </source>
</evidence>
<reference evidence="16" key="2">
    <citation type="journal article" date="2023" name="Microbiol Resour">
        <title>Decontamination and Annotation of the Draft Genome Sequence of the Oomycete Lagenidium giganteum ARSEF 373.</title>
        <authorList>
            <person name="Morgan W.R."/>
            <person name="Tartar A."/>
        </authorList>
    </citation>
    <scope>NUCLEOTIDE SEQUENCE</scope>
    <source>
        <strain evidence="16">ARSEF 373</strain>
    </source>
</reference>
<name>A0AAV2YKC7_9STRA</name>
<dbReference type="Pfam" id="PF05153">
    <property type="entry name" value="MIOX"/>
    <property type="match status" value="1"/>
</dbReference>
<dbReference type="GO" id="GO:0050113">
    <property type="term" value="F:inositol oxygenase activity"/>
    <property type="evidence" value="ECO:0007669"/>
    <property type="project" value="UniProtKB-UniRule"/>
</dbReference>
<feature type="region of interest" description="Disordered" evidence="15">
    <location>
        <begin position="17"/>
        <end position="50"/>
    </location>
</feature>
<feature type="binding site" evidence="13">
    <location>
        <position position="113"/>
    </location>
    <ligand>
        <name>Fe cation</name>
        <dbReference type="ChEBI" id="CHEBI:24875"/>
        <label>1</label>
    </ligand>
</feature>
<comment type="pathway">
    <text evidence="2 14">Polyol metabolism; myo-inositol degradation into D-glucuronate; D-glucuronate from myo-inositol: step 1/1.</text>
</comment>
<feature type="binding site" evidence="12">
    <location>
        <begin position="100"/>
        <end position="102"/>
    </location>
    <ligand>
        <name>substrate</name>
    </ligand>
</feature>
<dbReference type="EMBL" id="DAKRPA010000220">
    <property type="protein sequence ID" value="DAZ95042.1"/>
    <property type="molecule type" value="Genomic_DNA"/>
</dbReference>
<gene>
    <name evidence="16" type="ORF">N0F65_002776</name>
</gene>
<accession>A0AAV2YKC7</accession>
<dbReference type="EC" id="1.13.99.1" evidence="4 14"/>
<feature type="binding site" evidence="12">
    <location>
        <position position="44"/>
    </location>
    <ligand>
        <name>substrate</name>
    </ligand>
</feature>
<evidence type="ECO:0000256" key="10">
    <source>
        <dbReference type="ARBA" id="ARBA00029668"/>
    </source>
</evidence>
<dbReference type="InterPro" id="IPR007828">
    <property type="entry name" value="Inositol_oxygenase"/>
</dbReference>
<feature type="compositionally biased region" description="Polar residues" evidence="15">
    <location>
        <begin position="23"/>
        <end position="33"/>
    </location>
</feature>
<evidence type="ECO:0000256" key="4">
    <source>
        <dbReference type="ARBA" id="ARBA00011919"/>
    </source>
</evidence>
<evidence type="ECO:0000256" key="15">
    <source>
        <dbReference type="SAM" id="MobiDB-lite"/>
    </source>
</evidence>
<organism evidence="16 17">
    <name type="scientific">Lagenidium giganteum</name>
    <dbReference type="NCBI Taxonomy" id="4803"/>
    <lineage>
        <taxon>Eukaryota</taxon>
        <taxon>Sar</taxon>
        <taxon>Stramenopiles</taxon>
        <taxon>Oomycota</taxon>
        <taxon>Peronosporomycetes</taxon>
        <taxon>Pythiales</taxon>
        <taxon>Pythiaceae</taxon>
    </lineage>
</organism>
<evidence type="ECO:0000256" key="7">
    <source>
        <dbReference type="ARBA" id="ARBA00022723"/>
    </source>
</evidence>
<dbReference type="Proteomes" id="UP001146120">
    <property type="component" value="Unassembled WGS sequence"/>
</dbReference>
<dbReference type="GO" id="GO:0005737">
    <property type="term" value="C:cytoplasm"/>
    <property type="evidence" value="ECO:0007669"/>
    <property type="project" value="UniProtKB-SubCell"/>
</dbReference>
<feature type="binding site" evidence="12">
    <location>
        <begin position="166"/>
        <end position="167"/>
    </location>
    <ligand>
        <name>substrate</name>
    </ligand>
</feature>
<keyword evidence="17" id="KW-1185">Reference proteome</keyword>
<evidence type="ECO:0000313" key="16">
    <source>
        <dbReference type="EMBL" id="DAZ95042.1"/>
    </source>
</evidence>
<keyword evidence="8 14" id="KW-0560">Oxidoreductase</keyword>
<evidence type="ECO:0000256" key="3">
    <source>
        <dbReference type="ARBA" id="ARBA00005286"/>
    </source>
</evidence>
<evidence type="ECO:0000256" key="13">
    <source>
        <dbReference type="PIRSR" id="PIRSR607828-2"/>
    </source>
</evidence>
<reference evidence="16" key="1">
    <citation type="submission" date="2022-11" db="EMBL/GenBank/DDBJ databases">
        <authorList>
            <person name="Morgan W.R."/>
            <person name="Tartar A."/>
        </authorList>
    </citation>
    <scope>NUCLEOTIDE SEQUENCE</scope>
    <source>
        <strain evidence="16">ARSEF 373</strain>
    </source>
</reference>